<feature type="chain" id="PRO_5006136432" description="HMA domain-containing protein" evidence="1">
    <location>
        <begin position="21"/>
        <end position="116"/>
    </location>
</feature>
<dbReference type="InterPro" id="IPR006121">
    <property type="entry name" value="HMA_dom"/>
</dbReference>
<dbReference type="STRING" id="1605367.AFM12_01140"/>
<dbReference type="EMBL" id="LGTQ01000005">
    <property type="protein sequence ID" value="KPM50099.1"/>
    <property type="molecule type" value="Genomic_DNA"/>
</dbReference>
<evidence type="ECO:0000259" key="2">
    <source>
        <dbReference type="PROSITE" id="PS50846"/>
    </source>
</evidence>
<organism evidence="3 4">
    <name type="scientific">Jiulongibacter sediminis</name>
    <dbReference type="NCBI Taxonomy" id="1605367"/>
    <lineage>
        <taxon>Bacteria</taxon>
        <taxon>Pseudomonadati</taxon>
        <taxon>Bacteroidota</taxon>
        <taxon>Cytophagia</taxon>
        <taxon>Cytophagales</taxon>
        <taxon>Leadbetterellaceae</taxon>
        <taxon>Jiulongibacter</taxon>
    </lineage>
</organism>
<keyword evidence="4" id="KW-1185">Reference proteome</keyword>
<feature type="signal peptide" evidence="1">
    <location>
        <begin position="1"/>
        <end position="20"/>
    </location>
</feature>
<dbReference type="AlphaFoldDB" id="A0A0P7C0E7"/>
<dbReference type="RefSeq" id="WP_055145035.1">
    <property type="nucleotide sequence ID" value="NZ_JXSZ01000005.1"/>
</dbReference>
<evidence type="ECO:0000256" key="1">
    <source>
        <dbReference type="SAM" id="SignalP"/>
    </source>
</evidence>
<accession>A0A0P7C0E7</accession>
<dbReference type="InterPro" id="IPR036163">
    <property type="entry name" value="HMA_dom_sf"/>
</dbReference>
<dbReference type="CDD" id="cd00371">
    <property type="entry name" value="HMA"/>
    <property type="match status" value="1"/>
</dbReference>
<reference evidence="3 4" key="1">
    <citation type="submission" date="2015-07" db="EMBL/GenBank/DDBJ databases">
        <title>The draft genome sequence of Leadbetterella sp. JN14-9.</title>
        <authorList>
            <person name="Liu Y."/>
            <person name="Du J."/>
            <person name="Shao Z."/>
        </authorList>
    </citation>
    <scope>NUCLEOTIDE SEQUENCE [LARGE SCALE GENOMIC DNA]</scope>
    <source>
        <strain evidence="3 4">JN14-9</strain>
    </source>
</reference>
<dbReference type="GO" id="GO:0046872">
    <property type="term" value="F:metal ion binding"/>
    <property type="evidence" value="ECO:0007669"/>
    <property type="project" value="InterPro"/>
</dbReference>
<dbReference type="SUPFAM" id="SSF55008">
    <property type="entry name" value="HMA, heavy metal-associated domain"/>
    <property type="match status" value="1"/>
</dbReference>
<feature type="domain" description="HMA" evidence="2">
    <location>
        <begin position="25"/>
        <end position="93"/>
    </location>
</feature>
<name>A0A0P7C0E7_9BACT</name>
<evidence type="ECO:0000313" key="4">
    <source>
        <dbReference type="Proteomes" id="UP000050454"/>
    </source>
</evidence>
<dbReference type="OrthoDB" id="5513217at2"/>
<protein>
    <recommendedName>
        <fullName evidence="2">HMA domain-containing protein</fullName>
    </recommendedName>
</protein>
<dbReference type="Gene3D" id="3.30.70.100">
    <property type="match status" value="1"/>
</dbReference>
<evidence type="ECO:0000313" key="3">
    <source>
        <dbReference type="EMBL" id="KPM50099.1"/>
    </source>
</evidence>
<sequence length="116" mass="12909">MKKLITILLATILFSFSAEAQSLGQYDDVVKIKTSAICKMCKKRIERDLSLTKGIEKAELNLDSKVVTVAYNAKRTDPTKIKEAISNIGYDADEVVADPKAHDRLPDCCQKDVKPH</sequence>
<dbReference type="PROSITE" id="PS50846">
    <property type="entry name" value="HMA_2"/>
    <property type="match status" value="1"/>
</dbReference>
<keyword evidence="1" id="KW-0732">Signal</keyword>
<comment type="caution">
    <text evidence="3">The sequence shown here is derived from an EMBL/GenBank/DDBJ whole genome shotgun (WGS) entry which is preliminary data.</text>
</comment>
<dbReference type="Pfam" id="PF00403">
    <property type="entry name" value="HMA"/>
    <property type="match status" value="1"/>
</dbReference>
<gene>
    <name evidence="3" type="ORF">AFM12_01140</name>
</gene>
<proteinExistence type="predicted"/>
<dbReference type="Proteomes" id="UP000050454">
    <property type="component" value="Unassembled WGS sequence"/>
</dbReference>